<keyword evidence="6 10" id="KW-0560">Oxidoreductase</keyword>
<comment type="caution">
    <text evidence="12">The sequence shown here is derived from an EMBL/GenBank/DDBJ whole genome shotgun (WGS) entry which is preliminary data.</text>
</comment>
<dbReference type="GO" id="GO:0004497">
    <property type="term" value="F:monooxygenase activity"/>
    <property type="evidence" value="ECO:0007669"/>
    <property type="project" value="UniProtKB-KW"/>
</dbReference>
<comment type="cofactor">
    <cofactor evidence="1 9">
        <name>heme</name>
        <dbReference type="ChEBI" id="CHEBI:30413"/>
    </cofactor>
</comment>
<keyword evidence="4 9" id="KW-0349">Heme</keyword>
<dbReference type="Proteomes" id="UP001221757">
    <property type="component" value="Unassembled WGS sequence"/>
</dbReference>
<evidence type="ECO:0000256" key="1">
    <source>
        <dbReference type="ARBA" id="ARBA00001971"/>
    </source>
</evidence>
<evidence type="ECO:0000313" key="13">
    <source>
        <dbReference type="Proteomes" id="UP001221757"/>
    </source>
</evidence>
<accession>A0AAD7H385</accession>
<dbReference type="PANTHER" id="PTHR46300:SF1">
    <property type="entry name" value="P450, PUTATIVE (EUROFUNG)-RELATED"/>
    <property type="match status" value="1"/>
</dbReference>
<dbReference type="PROSITE" id="PS00086">
    <property type="entry name" value="CYTOCHROME_P450"/>
    <property type="match status" value="1"/>
</dbReference>
<comment type="similarity">
    <text evidence="3 10">Belongs to the cytochrome P450 family.</text>
</comment>
<evidence type="ECO:0000256" key="5">
    <source>
        <dbReference type="ARBA" id="ARBA00022723"/>
    </source>
</evidence>
<dbReference type="Pfam" id="PF00067">
    <property type="entry name" value="p450"/>
    <property type="match status" value="1"/>
</dbReference>
<evidence type="ECO:0000256" key="7">
    <source>
        <dbReference type="ARBA" id="ARBA00023004"/>
    </source>
</evidence>
<dbReference type="GO" id="GO:0020037">
    <property type="term" value="F:heme binding"/>
    <property type="evidence" value="ECO:0007669"/>
    <property type="project" value="InterPro"/>
</dbReference>
<dbReference type="PANTHER" id="PTHR46300">
    <property type="entry name" value="P450, PUTATIVE (EUROFUNG)-RELATED-RELATED"/>
    <property type="match status" value="1"/>
</dbReference>
<keyword evidence="7 9" id="KW-0408">Iron</keyword>
<name>A0AAD7H385_MYCRO</name>
<keyword evidence="13" id="KW-1185">Reference proteome</keyword>
<evidence type="ECO:0000313" key="12">
    <source>
        <dbReference type="EMBL" id="KAJ7710528.1"/>
    </source>
</evidence>
<proteinExistence type="inferred from homology"/>
<sequence>MTIPAFLVVLTALLLIAVSLREKLRRYSGLPPGPRGHWLLGNTIPTVFSYRKFEEWTQEFGSVFSLRQGTKVIVVIGRVDAALDILEKHSAHLSDRPSSISAGETLSGGMRILFVPNGPRFRKMRRALHAYLQPQTIASYHPALQREARQLIRDIIDDPAHHMEHAKRYAASVVLTTTYGQSAASYLDPLIVAINRCLRIFALTLLPGVWKVEIFPFLRKVIHIPGYLRPLRQAHKEELHLFRSQLDVVRQKMERHEAIPDSFGKYLIAQQPALHMSNDEIAYLAGSMFGAGSDTTASAISVAVMAAACFPGAQARVQVELDAIIGRERAPRLRDKDMLPQTTAFMLETFRWRPVAPAGVPHRATKTIIWRNYYIPEGATVIGSSWSIGRDPEVFPSPEDFDPQRFITADGKLRDDLKIFTFGFGRRICPGKTLAIGSVFLNIALLHWTFKIREDPSSLINSQAFTVTFNVRPEPFAPIFEPRIGADFAAVRAMLEQD</sequence>
<dbReference type="InterPro" id="IPR001128">
    <property type="entry name" value="Cyt_P450"/>
</dbReference>
<feature type="binding site" description="axial binding residue" evidence="9">
    <location>
        <position position="429"/>
    </location>
    <ligand>
        <name>heme</name>
        <dbReference type="ChEBI" id="CHEBI:30413"/>
    </ligand>
    <ligandPart>
        <name>Fe</name>
        <dbReference type="ChEBI" id="CHEBI:18248"/>
    </ligandPart>
</feature>
<evidence type="ECO:0000256" key="10">
    <source>
        <dbReference type="RuleBase" id="RU000461"/>
    </source>
</evidence>
<organism evidence="12 13">
    <name type="scientific">Mycena rosella</name>
    <name type="common">Pink bonnet</name>
    <name type="synonym">Agaricus rosellus</name>
    <dbReference type="NCBI Taxonomy" id="1033263"/>
    <lineage>
        <taxon>Eukaryota</taxon>
        <taxon>Fungi</taxon>
        <taxon>Dikarya</taxon>
        <taxon>Basidiomycota</taxon>
        <taxon>Agaricomycotina</taxon>
        <taxon>Agaricomycetes</taxon>
        <taxon>Agaricomycetidae</taxon>
        <taxon>Agaricales</taxon>
        <taxon>Marasmiineae</taxon>
        <taxon>Mycenaceae</taxon>
        <taxon>Mycena</taxon>
    </lineage>
</organism>
<dbReference type="InterPro" id="IPR002401">
    <property type="entry name" value="Cyt_P450_E_grp-I"/>
</dbReference>
<comment type="pathway">
    <text evidence="2">Secondary metabolite biosynthesis.</text>
</comment>
<keyword evidence="5 9" id="KW-0479">Metal-binding</keyword>
<protein>
    <submittedName>
        <fullName evidence="12">Cytochrome P450</fullName>
    </submittedName>
</protein>
<reference evidence="12" key="1">
    <citation type="submission" date="2023-03" db="EMBL/GenBank/DDBJ databases">
        <title>Massive genome expansion in bonnet fungi (Mycena s.s.) driven by repeated elements and novel gene families across ecological guilds.</title>
        <authorList>
            <consortium name="Lawrence Berkeley National Laboratory"/>
            <person name="Harder C.B."/>
            <person name="Miyauchi S."/>
            <person name="Viragh M."/>
            <person name="Kuo A."/>
            <person name="Thoen E."/>
            <person name="Andreopoulos B."/>
            <person name="Lu D."/>
            <person name="Skrede I."/>
            <person name="Drula E."/>
            <person name="Henrissat B."/>
            <person name="Morin E."/>
            <person name="Kohler A."/>
            <person name="Barry K."/>
            <person name="LaButti K."/>
            <person name="Morin E."/>
            <person name="Salamov A."/>
            <person name="Lipzen A."/>
            <person name="Mereny Z."/>
            <person name="Hegedus B."/>
            <person name="Baldrian P."/>
            <person name="Stursova M."/>
            <person name="Weitz H."/>
            <person name="Taylor A."/>
            <person name="Grigoriev I.V."/>
            <person name="Nagy L.G."/>
            <person name="Martin F."/>
            <person name="Kauserud H."/>
        </authorList>
    </citation>
    <scope>NUCLEOTIDE SEQUENCE</scope>
    <source>
        <strain evidence="12">CBHHK067</strain>
    </source>
</reference>
<gene>
    <name evidence="12" type="ORF">B0H17DRAFT_970088</name>
</gene>
<dbReference type="PRINTS" id="PR00385">
    <property type="entry name" value="P450"/>
</dbReference>
<dbReference type="GO" id="GO:0016705">
    <property type="term" value="F:oxidoreductase activity, acting on paired donors, with incorporation or reduction of molecular oxygen"/>
    <property type="evidence" value="ECO:0007669"/>
    <property type="project" value="InterPro"/>
</dbReference>
<evidence type="ECO:0000256" key="9">
    <source>
        <dbReference type="PIRSR" id="PIRSR602401-1"/>
    </source>
</evidence>
<keyword evidence="8 10" id="KW-0503">Monooxygenase</keyword>
<dbReference type="PRINTS" id="PR00463">
    <property type="entry name" value="EP450I"/>
</dbReference>
<evidence type="ECO:0000256" key="2">
    <source>
        <dbReference type="ARBA" id="ARBA00005179"/>
    </source>
</evidence>
<dbReference type="SUPFAM" id="SSF48264">
    <property type="entry name" value="Cytochrome P450"/>
    <property type="match status" value="1"/>
</dbReference>
<dbReference type="GO" id="GO:0005506">
    <property type="term" value="F:iron ion binding"/>
    <property type="evidence" value="ECO:0007669"/>
    <property type="project" value="InterPro"/>
</dbReference>
<dbReference type="Gene3D" id="1.10.630.10">
    <property type="entry name" value="Cytochrome P450"/>
    <property type="match status" value="1"/>
</dbReference>
<evidence type="ECO:0000256" key="4">
    <source>
        <dbReference type="ARBA" id="ARBA00022617"/>
    </source>
</evidence>
<feature type="signal peptide" evidence="11">
    <location>
        <begin position="1"/>
        <end position="21"/>
    </location>
</feature>
<dbReference type="AlphaFoldDB" id="A0AAD7H385"/>
<evidence type="ECO:0000256" key="3">
    <source>
        <dbReference type="ARBA" id="ARBA00010617"/>
    </source>
</evidence>
<keyword evidence="11" id="KW-0732">Signal</keyword>
<evidence type="ECO:0000256" key="11">
    <source>
        <dbReference type="SAM" id="SignalP"/>
    </source>
</evidence>
<evidence type="ECO:0000256" key="6">
    <source>
        <dbReference type="ARBA" id="ARBA00023002"/>
    </source>
</evidence>
<evidence type="ECO:0000256" key="8">
    <source>
        <dbReference type="ARBA" id="ARBA00023033"/>
    </source>
</evidence>
<dbReference type="InterPro" id="IPR050364">
    <property type="entry name" value="Cytochrome_P450_fung"/>
</dbReference>
<feature type="chain" id="PRO_5041995108" evidence="11">
    <location>
        <begin position="22"/>
        <end position="498"/>
    </location>
</feature>
<feature type="non-terminal residue" evidence="12">
    <location>
        <position position="1"/>
    </location>
</feature>
<dbReference type="CDD" id="cd11065">
    <property type="entry name" value="CYP64-like"/>
    <property type="match status" value="1"/>
</dbReference>
<dbReference type="EMBL" id="JARKIE010000001">
    <property type="protein sequence ID" value="KAJ7710528.1"/>
    <property type="molecule type" value="Genomic_DNA"/>
</dbReference>
<dbReference type="InterPro" id="IPR017972">
    <property type="entry name" value="Cyt_P450_CS"/>
</dbReference>
<dbReference type="InterPro" id="IPR036396">
    <property type="entry name" value="Cyt_P450_sf"/>
</dbReference>